<evidence type="ECO:0000256" key="8">
    <source>
        <dbReference type="SAM" id="SignalP"/>
    </source>
</evidence>
<keyword evidence="11" id="KW-1185">Reference proteome</keyword>
<reference evidence="10 11" key="1">
    <citation type="journal article" date="2015" name="Sci. Rep.">
        <title>Chromosome-level genome map provides insights into diverse defense mechanisms in the medicinal fungus Ganoderma sinense.</title>
        <authorList>
            <person name="Zhu Y."/>
            <person name="Xu J."/>
            <person name="Sun C."/>
            <person name="Zhou S."/>
            <person name="Xu H."/>
            <person name="Nelson D.R."/>
            <person name="Qian J."/>
            <person name="Song J."/>
            <person name="Luo H."/>
            <person name="Xiang L."/>
            <person name="Li Y."/>
            <person name="Xu Z."/>
            <person name="Ji A."/>
            <person name="Wang L."/>
            <person name="Lu S."/>
            <person name="Hayward A."/>
            <person name="Sun W."/>
            <person name="Li X."/>
            <person name="Schwartz D.C."/>
            <person name="Wang Y."/>
            <person name="Chen S."/>
        </authorList>
    </citation>
    <scope>NUCLEOTIDE SEQUENCE [LARGE SCALE GENOMIC DNA]</scope>
    <source>
        <strain evidence="10 11">ZZ0214-1</strain>
    </source>
</reference>
<sequence>MLFRHASLISLLYLLRQGSASLFTDPTQVANKSYDFVIIGAGAAGSVLAHRLTEHSATNVLLVEAGRSNTDGPDVRDIQVPYFVVDIPPSFDWNYTTVPQKALQNRTLSYPRGYVLGGSTSTNFLFYTRGSSDEFDRLARISGDEGWSWKAMLPYILKASARLLPQLDMTLTLTAHRTTLTAHPTRPQTETLTPPADGHDTHGEVDPAVHGKTGPVLTSLSGNASVLDARVLQTTAELAAEFPFNLDMNSGNPLGVGWLQSTIGHGVRSSAATAFLAQDTLARRNLDVLIGTRVTRLVQTGRRGSSPVFLGVELAQSAAGARVQIQATKEVILSAGSIGTPQILMMSGIGDAGELAAHGIATVVDAPDVGKHMQDHPWVPLQWQVNTNDTLDSINRSPDLLNAAAEIYNATKQGVMANNPGGNQIGWFRLPRNSSVLREFGDASAGPSSPHFELTFGNSFLSFTQPVPAIGSFMSMCVALVAPTSRGSVKLASASAFDAPLIDPAFMQTPSDVATLTEAVKAAQRFAAAPAWADFVIKPFVAAVNTTTDAAIRAYIADQVATFRHPMGTARMSTSELDSGVVDSRLLVENAVGLRIVDASIFPHIFGAHLQAPVYAIAERASDLVKRAHGIPL</sequence>
<feature type="active site" description="Proton acceptor" evidence="5">
    <location>
        <position position="609"/>
    </location>
</feature>
<evidence type="ECO:0000256" key="1">
    <source>
        <dbReference type="ARBA" id="ARBA00001974"/>
    </source>
</evidence>
<evidence type="ECO:0000256" key="6">
    <source>
        <dbReference type="PIRSR" id="PIRSR000137-2"/>
    </source>
</evidence>
<evidence type="ECO:0000256" key="7">
    <source>
        <dbReference type="SAM" id="MobiDB-lite"/>
    </source>
</evidence>
<dbReference type="InterPro" id="IPR036188">
    <property type="entry name" value="FAD/NAD-bd_sf"/>
</dbReference>
<name>A0A2G8S392_9APHY</name>
<dbReference type="InterPro" id="IPR012132">
    <property type="entry name" value="GMC_OxRdtase"/>
</dbReference>
<dbReference type="SUPFAM" id="SSF51905">
    <property type="entry name" value="FAD/NAD(P)-binding domain"/>
    <property type="match status" value="1"/>
</dbReference>
<protein>
    <recommendedName>
        <fullName evidence="9">Glucose-methanol-choline oxidoreductase N-terminal domain-containing protein</fullName>
    </recommendedName>
</protein>
<comment type="similarity">
    <text evidence="2">Belongs to the GMC oxidoreductase family.</text>
</comment>
<feature type="signal peptide" evidence="8">
    <location>
        <begin position="1"/>
        <end position="20"/>
    </location>
</feature>
<dbReference type="PANTHER" id="PTHR11552">
    <property type="entry name" value="GLUCOSE-METHANOL-CHOLINE GMC OXIDOREDUCTASE"/>
    <property type="match status" value="1"/>
</dbReference>
<comment type="cofactor">
    <cofactor evidence="1 6">
        <name>FAD</name>
        <dbReference type="ChEBI" id="CHEBI:57692"/>
    </cofactor>
</comment>
<feature type="region of interest" description="Disordered" evidence="7">
    <location>
        <begin position="182"/>
        <end position="214"/>
    </location>
</feature>
<feature type="binding site" evidence="6">
    <location>
        <position position="115"/>
    </location>
    <ligand>
        <name>FAD</name>
        <dbReference type="ChEBI" id="CHEBI:57692"/>
    </ligand>
</feature>
<dbReference type="PIRSF" id="PIRSF000137">
    <property type="entry name" value="Alcohol_oxidase"/>
    <property type="match status" value="1"/>
</dbReference>
<dbReference type="EMBL" id="AYKW01000026">
    <property type="protein sequence ID" value="PIL28239.1"/>
    <property type="molecule type" value="Genomic_DNA"/>
</dbReference>
<dbReference type="Gene3D" id="3.30.560.10">
    <property type="entry name" value="Glucose Oxidase, domain 3"/>
    <property type="match status" value="1"/>
</dbReference>
<comment type="caution">
    <text evidence="10">The sequence shown here is derived from an EMBL/GenBank/DDBJ whole genome shotgun (WGS) entry which is preliminary data.</text>
</comment>
<dbReference type="SUPFAM" id="SSF54373">
    <property type="entry name" value="FAD-linked reductases, C-terminal domain"/>
    <property type="match status" value="1"/>
</dbReference>
<dbReference type="OrthoDB" id="269227at2759"/>
<evidence type="ECO:0000256" key="3">
    <source>
        <dbReference type="ARBA" id="ARBA00022630"/>
    </source>
</evidence>
<dbReference type="SMR" id="A0A2G8S392"/>
<dbReference type="PANTHER" id="PTHR11552:SF147">
    <property type="entry name" value="CHOLINE DEHYDROGENASE, MITOCHONDRIAL"/>
    <property type="match status" value="1"/>
</dbReference>
<feature type="active site" description="Proton donor" evidence="5">
    <location>
        <position position="565"/>
    </location>
</feature>
<keyword evidence="8" id="KW-0732">Signal</keyword>
<evidence type="ECO:0000313" key="11">
    <source>
        <dbReference type="Proteomes" id="UP000230002"/>
    </source>
</evidence>
<feature type="chain" id="PRO_5013580540" description="Glucose-methanol-choline oxidoreductase N-terminal domain-containing protein" evidence="8">
    <location>
        <begin position="21"/>
        <end position="633"/>
    </location>
</feature>
<feature type="domain" description="Glucose-methanol-choline oxidoreductase N-terminal" evidence="9">
    <location>
        <begin position="336"/>
        <end position="350"/>
    </location>
</feature>
<proteinExistence type="inferred from homology"/>
<dbReference type="Proteomes" id="UP000230002">
    <property type="component" value="Unassembled WGS sequence"/>
</dbReference>
<evidence type="ECO:0000256" key="4">
    <source>
        <dbReference type="ARBA" id="ARBA00022827"/>
    </source>
</evidence>
<dbReference type="InterPro" id="IPR000172">
    <property type="entry name" value="GMC_OxRdtase_N"/>
</dbReference>
<accession>A0A2G8S392</accession>
<evidence type="ECO:0000313" key="10">
    <source>
        <dbReference type="EMBL" id="PIL28239.1"/>
    </source>
</evidence>
<dbReference type="Pfam" id="PF05199">
    <property type="entry name" value="GMC_oxred_C"/>
    <property type="match status" value="1"/>
</dbReference>
<dbReference type="GO" id="GO:0050660">
    <property type="term" value="F:flavin adenine dinucleotide binding"/>
    <property type="evidence" value="ECO:0007669"/>
    <property type="project" value="InterPro"/>
</dbReference>
<dbReference type="STRING" id="1077348.A0A2G8S392"/>
<evidence type="ECO:0000256" key="2">
    <source>
        <dbReference type="ARBA" id="ARBA00010790"/>
    </source>
</evidence>
<dbReference type="Pfam" id="PF00732">
    <property type="entry name" value="GMC_oxred_N"/>
    <property type="match status" value="1"/>
</dbReference>
<keyword evidence="4 6" id="KW-0274">FAD</keyword>
<gene>
    <name evidence="10" type="ORF">GSI_09651</name>
</gene>
<dbReference type="GO" id="GO:0016614">
    <property type="term" value="F:oxidoreductase activity, acting on CH-OH group of donors"/>
    <property type="evidence" value="ECO:0007669"/>
    <property type="project" value="InterPro"/>
</dbReference>
<organism evidence="10 11">
    <name type="scientific">Ganoderma sinense ZZ0214-1</name>
    <dbReference type="NCBI Taxonomy" id="1077348"/>
    <lineage>
        <taxon>Eukaryota</taxon>
        <taxon>Fungi</taxon>
        <taxon>Dikarya</taxon>
        <taxon>Basidiomycota</taxon>
        <taxon>Agaricomycotina</taxon>
        <taxon>Agaricomycetes</taxon>
        <taxon>Polyporales</taxon>
        <taxon>Polyporaceae</taxon>
        <taxon>Ganoderma</taxon>
    </lineage>
</organism>
<dbReference type="AlphaFoldDB" id="A0A2G8S392"/>
<feature type="compositionally biased region" description="Basic and acidic residues" evidence="7">
    <location>
        <begin position="197"/>
        <end position="209"/>
    </location>
</feature>
<dbReference type="PROSITE" id="PS00624">
    <property type="entry name" value="GMC_OXRED_2"/>
    <property type="match status" value="1"/>
</dbReference>
<feature type="binding site" evidence="6">
    <location>
        <position position="294"/>
    </location>
    <ligand>
        <name>FAD</name>
        <dbReference type="ChEBI" id="CHEBI:57692"/>
    </ligand>
</feature>
<evidence type="ECO:0000256" key="5">
    <source>
        <dbReference type="PIRSR" id="PIRSR000137-1"/>
    </source>
</evidence>
<dbReference type="InterPro" id="IPR007867">
    <property type="entry name" value="GMC_OxRtase_C"/>
</dbReference>
<evidence type="ECO:0000259" key="9">
    <source>
        <dbReference type="PROSITE" id="PS00624"/>
    </source>
</evidence>
<keyword evidence="3" id="KW-0285">Flavoprotein</keyword>
<dbReference type="Gene3D" id="3.50.50.60">
    <property type="entry name" value="FAD/NAD(P)-binding domain"/>
    <property type="match status" value="1"/>
</dbReference>